<proteinExistence type="predicted"/>
<reference evidence="2" key="1">
    <citation type="journal article" date="2020" name="mSystems">
        <title>Genome- and Community-Level Interaction Insights into Carbon Utilization and Element Cycling Functions of Hydrothermarchaeota in Hydrothermal Sediment.</title>
        <authorList>
            <person name="Zhou Z."/>
            <person name="Liu Y."/>
            <person name="Xu W."/>
            <person name="Pan J."/>
            <person name="Luo Z.H."/>
            <person name="Li M."/>
        </authorList>
    </citation>
    <scope>NUCLEOTIDE SEQUENCE [LARGE SCALE GENOMIC DNA]</scope>
    <source>
        <strain evidence="2">SpSt-1042</strain>
    </source>
</reference>
<accession>A0A7C5UUF4</accession>
<name>A0A7C5UUF4_UNCC3</name>
<feature type="compositionally biased region" description="Polar residues" evidence="1">
    <location>
        <begin position="221"/>
        <end position="231"/>
    </location>
</feature>
<dbReference type="AlphaFoldDB" id="A0A7C5UUF4"/>
<dbReference type="EMBL" id="DRVY01000015">
    <property type="protein sequence ID" value="HHR91970.1"/>
    <property type="molecule type" value="Genomic_DNA"/>
</dbReference>
<sequence>MIKMKKHLILALIAAGVLITSGVVVGGFFIAKNKILKRHSTNTSKGEQEKVEEQNGPSLPDFSKVFEGDLAICRLFPQGKIEEIAGKKFVNVKQGSYQSTQYTQYYCEYRFEELPYEIEHGNPPVAPKNISITFVRGDISSLKDAYKLSEDVVRQDSSIPIPHQLVYNKDGKFLRLELFLADNLEVIVNTWWSTLTQEEAEKFVKDFSVYLKGFAEEKINETGNKTSSGGESNKEDEGAPLPQDEDIIKRFFEFINNGDADKAALMMKVNNDSELQAWAVQFNGFNHVQVLEIKKASVEEWTDSRHIYKVKIDVIMKPESGDEEIPYFGYENGENVRWLTLEKVGDIWKISEISNSP</sequence>
<organism evidence="2">
    <name type="scientific">candidate division CPR3 bacterium</name>
    <dbReference type="NCBI Taxonomy" id="2268181"/>
    <lineage>
        <taxon>Bacteria</taxon>
        <taxon>Bacteria division CPR3</taxon>
    </lineage>
</organism>
<comment type="caution">
    <text evidence="2">The sequence shown here is derived from an EMBL/GenBank/DDBJ whole genome shotgun (WGS) entry which is preliminary data.</text>
</comment>
<feature type="region of interest" description="Disordered" evidence="1">
    <location>
        <begin position="221"/>
        <end position="241"/>
    </location>
</feature>
<evidence type="ECO:0000256" key="1">
    <source>
        <dbReference type="SAM" id="MobiDB-lite"/>
    </source>
</evidence>
<protein>
    <submittedName>
        <fullName evidence="2">Uncharacterized protein</fullName>
    </submittedName>
</protein>
<gene>
    <name evidence="2" type="ORF">ENL96_00440</name>
</gene>
<evidence type="ECO:0000313" key="2">
    <source>
        <dbReference type="EMBL" id="HHR91970.1"/>
    </source>
</evidence>